<organism evidence="3 4">
    <name type="scientific">Streptomyces lanatus</name>
    <dbReference type="NCBI Taxonomy" id="66900"/>
    <lineage>
        <taxon>Bacteria</taxon>
        <taxon>Bacillati</taxon>
        <taxon>Actinomycetota</taxon>
        <taxon>Actinomycetes</taxon>
        <taxon>Kitasatosporales</taxon>
        <taxon>Streptomycetaceae</taxon>
        <taxon>Streptomyces</taxon>
    </lineage>
</organism>
<accession>A0ABV1Y0Y0</accession>
<name>A0ABV1Y0Y0_9ACTN</name>
<keyword evidence="2" id="KW-1133">Transmembrane helix</keyword>
<evidence type="ECO:0000256" key="2">
    <source>
        <dbReference type="SAM" id="Phobius"/>
    </source>
</evidence>
<dbReference type="EMBL" id="JBEPFB010000018">
    <property type="protein sequence ID" value="MER7377506.1"/>
    <property type="molecule type" value="Genomic_DNA"/>
</dbReference>
<feature type="transmembrane region" description="Helical" evidence="2">
    <location>
        <begin position="33"/>
        <end position="51"/>
    </location>
</feature>
<keyword evidence="2" id="KW-0472">Membrane</keyword>
<dbReference type="Proteomes" id="UP001486207">
    <property type="component" value="Unassembled WGS sequence"/>
</dbReference>
<feature type="region of interest" description="Disordered" evidence="1">
    <location>
        <begin position="1"/>
        <end position="27"/>
    </location>
</feature>
<sequence>MSVDNNRPPPDNHGGLATVENDAGGAPTPVEEVVGGLVLIAMAFALLDVWVPLNLEAYFVSILGSLGGYLLMQSSGPEPPAGLPASLFLRPAL</sequence>
<proteinExistence type="predicted"/>
<evidence type="ECO:0000313" key="4">
    <source>
        <dbReference type="Proteomes" id="UP001486207"/>
    </source>
</evidence>
<evidence type="ECO:0000313" key="3">
    <source>
        <dbReference type="EMBL" id="MER7377506.1"/>
    </source>
</evidence>
<keyword evidence="4" id="KW-1185">Reference proteome</keyword>
<protein>
    <recommendedName>
        <fullName evidence="5">Integral membrane protein</fullName>
    </recommendedName>
</protein>
<gene>
    <name evidence="3" type="ORF">ABT384_33275</name>
</gene>
<evidence type="ECO:0008006" key="5">
    <source>
        <dbReference type="Google" id="ProtNLM"/>
    </source>
</evidence>
<comment type="caution">
    <text evidence="3">The sequence shown here is derived from an EMBL/GenBank/DDBJ whole genome shotgun (WGS) entry which is preliminary data.</text>
</comment>
<dbReference type="RefSeq" id="WP_190074279.1">
    <property type="nucleotide sequence ID" value="NZ_BNBM01000018.1"/>
</dbReference>
<evidence type="ECO:0000256" key="1">
    <source>
        <dbReference type="SAM" id="MobiDB-lite"/>
    </source>
</evidence>
<keyword evidence="2" id="KW-0812">Transmembrane</keyword>
<reference evidence="3 4" key="1">
    <citation type="submission" date="2024-06" db="EMBL/GenBank/DDBJ databases">
        <title>The Natural Products Discovery Center: Release of the First 8490 Sequenced Strains for Exploring Actinobacteria Biosynthetic Diversity.</title>
        <authorList>
            <person name="Kalkreuter E."/>
            <person name="Kautsar S.A."/>
            <person name="Yang D."/>
            <person name="Bader C.D."/>
            <person name="Teijaro C.N."/>
            <person name="Fluegel L."/>
            <person name="Davis C.M."/>
            <person name="Simpson J.R."/>
            <person name="Lauterbach L."/>
            <person name="Steele A.D."/>
            <person name="Gui C."/>
            <person name="Meng S."/>
            <person name="Li G."/>
            <person name="Viehrig K."/>
            <person name="Ye F."/>
            <person name="Su P."/>
            <person name="Kiefer A.F."/>
            <person name="Nichols A."/>
            <person name="Cepeda A.J."/>
            <person name="Yan W."/>
            <person name="Fan B."/>
            <person name="Jiang Y."/>
            <person name="Adhikari A."/>
            <person name="Zheng C.-J."/>
            <person name="Schuster L."/>
            <person name="Cowan T.M."/>
            <person name="Smanski M.J."/>
            <person name="Chevrette M.G."/>
            <person name="De Carvalho L.P.S."/>
            <person name="Shen B."/>
        </authorList>
    </citation>
    <scope>NUCLEOTIDE SEQUENCE [LARGE SCALE GENOMIC DNA]</scope>
    <source>
        <strain evidence="3 4">NPDC000155</strain>
    </source>
</reference>